<name>A0AAJ7W453_CEPCN</name>
<feature type="region of interest" description="Disordered" evidence="2">
    <location>
        <begin position="1"/>
        <end position="34"/>
    </location>
</feature>
<dbReference type="Pfam" id="PF02493">
    <property type="entry name" value="MORN"/>
    <property type="match status" value="7"/>
</dbReference>
<dbReference type="KEGG" id="ccin:107270215"/>
<evidence type="ECO:0000256" key="1">
    <source>
        <dbReference type="ARBA" id="ARBA00022737"/>
    </source>
</evidence>
<accession>A0AAJ7W453</accession>
<gene>
    <name evidence="4" type="primary">LOC107270215</name>
</gene>
<dbReference type="GO" id="GO:0005634">
    <property type="term" value="C:nucleus"/>
    <property type="evidence" value="ECO:0007669"/>
    <property type="project" value="TreeGrafter"/>
</dbReference>
<organism evidence="3 4">
    <name type="scientific">Cephus cinctus</name>
    <name type="common">Wheat stem sawfly</name>
    <dbReference type="NCBI Taxonomy" id="211228"/>
    <lineage>
        <taxon>Eukaryota</taxon>
        <taxon>Metazoa</taxon>
        <taxon>Ecdysozoa</taxon>
        <taxon>Arthropoda</taxon>
        <taxon>Hexapoda</taxon>
        <taxon>Insecta</taxon>
        <taxon>Pterygota</taxon>
        <taxon>Neoptera</taxon>
        <taxon>Endopterygota</taxon>
        <taxon>Hymenoptera</taxon>
        <taxon>Cephoidea</taxon>
        <taxon>Cephidae</taxon>
        <taxon>Cephus</taxon>
    </lineage>
</organism>
<dbReference type="SUPFAM" id="SSF82185">
    <property type="entry name" value="Histone H3 K4-specific methyltransferase SET7/9 N-terminal domain"/>
    <property type="match status" value="2"/>
</dbReference>
<dbReference type="GO" id="GO:0031514">
    <property type="term" value="C:motile cilium"/>
    <property type="evidence" value="ECO:0007669"/>
    <property type="project" value="TreeGrafter"/>
</dbReference>
<sequence length="323" mass="37891">MIGDPGEDGEDKGNPLGEYEGERNEQGERHGQGKAILPNGDFYIGNYCKGLRHGKGLYVFRNGARYDGEWRLNVKHGQGTFWYPDGTRYEGEWKRDTKYGFGSYYYSNQDLYEGSWKKNLRHGLGTYFYASTGTKFMGTWIKDRMQGFGQLVYPRHRYHGFWQLNLPYGRGCFTFENDCMLHGYYTHIRDPEYDNVENQEVNEFDRMPKDAEDMNTKEDINKAEKIQNNFESPPPLKKGVLSLWRVRHVTRYNPDLLPPEPIPLQEEASVDSIPDKCNDDFDAVQEDLEKLEYLQCSEYEYTGEYGEHEYQEDDEEDKIPRPV</sequence>
<dbReference type="RefSeq" id="XP_024943267.1">
    <property type="nucleotide sequence ID" value="XM_025087499.1"/>
</dbReference>
<dbReference type="PANTHER" id="PTHR43215">
    <property type="entry name" value="RADIAL SPOKE HEAD 1 HOMOLOG"/>
    <property type="match status" value="1"/>
</dbReference>
<dbReference type="SMART" id="SM00698">
    <property type="entry name" value="MORN"/>
    <property type="match status" value="7"/>
</dbReference>
<reference evidence="4" key="1">
    <citation type="submission" date="2025-08" db="UniProtKB">
        <authorList>
            <consortium name="RefSeq"/>
        </authorList>
    </citation>
    <scope>IDENTIFICATION</scope>
</reference>
<dbReference type="Proteomes" id="UP000694920">
    <property type="component" value="Unplaced"/>
</dbReference>
<dbReference type="Gene3D" id="2.20.110.10">
    <property type="entry name" value="Histone H3 K4-specific methyltransferase SET7/9 N-terminal domain"/>
    <property type="match status" value="3"/>
</dbReference>
<dbReference type="AlphaFoldDB" id="A0AAJ7W453"/>
<protein>
    <submittedName>
        <fullName evidence="4">Radial spoke head 1 homolog</fullName>
    </submittedName>
</protein>
<evidence type="ECO:0000313" key="4">
    <source>
        <dbReference type="RefSeq" id="XP_024943267.1"/>
    </source>
</evidence>
<evidence type="ECO:0000256" key="2">
    <source>
        <dbReference type="SAM" id="MobiDB-lite"/>
    </source>
</evidence>
<keyword evidence="3" id="KW-1185">Reference proteome</keyword>
<feature type="compositionally biased region" description="Acidic residues" evidence="2">
    <location>
        <begin position="1"/>
        <end position="10"/>
    </location>
</feature>
<dbReference type="GeneID" id="107270215"/>
<dbReference type="InterPro" id="IPR003409">
    <property type="entry name" value="MORN"/>
</dbReference>
<dbReference type="PANTHER" id="PTHR43215:SF14">
    <property type="entry name" value="RADIAL SPOKE HEAD 1 HOMOLOG"/>
    <property type="match status" value="1"/>
</dbReference>
<evidence type="ECO:0000313" key="3">
    <source>
        <dbReference type="Proteomes" id="UP000694920"/>
    </source>
</evidence>
<dbReference type="GO" id="GO:0035082">
    <property type="term" value="P:axoneme assembly"/>
    <property type="evidence" value="ECO:0007669"/>
    <property type="project" value="TreeGrafter"/>
</dbReference>
<dbReference type="FunFam" id="2.20.110.10:FF:000002">
    <property type="entry name" value="Phosphatidylinositol 4-phosphate 5-kinase 8"/>
    <property type="match status" value="1"/>
</dbReference>
<feature type="compositionally biased region" description="Basic and acidic residues" evidence="2">
    <location>
        <begin position="20"/>
        <end position="31"/>
    </location>
</feature>
<feature type="region of interest" description="Disordered" evidence="2">
    <location>
        <begin position="302"/>
        <end position="323"/>
    </location>
</feature>
<proteinExistence type="predicted"/>
<keyword evidence="1" id="KW-0677">Repeat</keyword>